<sequence>LLLNEPAALICYKMHPPVNVTSTDDDSAIFASTEEELLPDGLLEDEVDENFAVTESIALAEQNEPSKEKDGLLEDKLNKEISVVSENLQSVTVAEQSEPFIEKYKLLLEFRNHICFYTEMVCWRMISIKKLLQLPKIHSPLLIKNTVFIPPTFHLSSIYYVSSSELSSMIFHGSTFVTVSSFSGVANVFLNDVTTFAFGQVLSKHSNQAQYFKKIRRPPTLFAKEMDESVIARRAKDIQKGYNCEAYKYYLNAVPKHERIRGVHPVTPTKELKFSRRSWDAQIRLWRKNIHTAVRNLGINYHQVIDEKPNFKEKCLDFYGGKVDNFSFLLQFLGRKFVDLQREKLITAHILMFKFLKCSPAFASGMRKLLCSSCPSVVVVQLSNWLVV</sequence>
<accession>A0A0V0XLV0</accession>
<dbReference type="GO" id="GO:0071207">
    <property type="term" value="F:histone pre-mRNA stem-loop binding"/>
    <property type="evidence" value="ECO:0007669"/>
    <property type="project" value="TreeGrafter"/>
</dbReference>
<dbReference type="AlphaFoldDB" id="A0A0V0XLV0"/>
<evidence type="ECO:0000256" key="2">
    <source>
        <dbReference type="ARBA" id="ARBA00022884"/>
    </source>
</evidence>
<dbReference type="Proteomes" id="UP000054815">
    <property type="component" value="Unassembled WGS sequence"/>
</dbReference>
<protein>
    <submittedName>
        <fullName evidence="4">Oocyte-specific histone RNA stem-loop-binding protein 2</fullName>
    </submittedName>
</protein>
<dbReference type="EMBL" id="JYDU01000215">
    <property type="protein sequence ID" value="KRX88928.1"/>
    <property type="molecule type" value="Genomic_DNA"/>
</dbReference>
<dbReference type="GO" id="GO:0006398">
    <property type="term" value="P:mRNA 3'-end processing by stem-loop binding and cleavage"/>
    <property type="evidence" value="ECO:0007669"/>
    <property type="project" value="TreeGrafter"/>
</dbReference>
<evidence type="ECO:0000256" key="1">
    <source>
        <dbReference type="ARBA" id="ARBA00006151"/>
    </source>
</evidence>
<dbReference type="GO" id="GO:0051028">
    <property type="term" value="P:mRNA transport"/>
    <property type="evidence" value="ECO:0007669"/>
    <property type="project" value="TreeGrafter"/>
</dbReference>
<evidence type="ECO:0000313" key="5">
    <source>
        <dbReference type="Proteomes" id="UP000054815"/>
    </source>
</evidence>
<dbReference type="PANTHER" id="PTHR17408">
    <property type="entry name" value="HISTONE RNA HAIRPIN-BINDING PROTEIN"/>
    <property type="match status" value="1"/>
</dbReference>
<dbReference type="Pfam" id="PF15247">
    <property type="entry name" value="SLBP_RNA_bind"/>
    <property type="match status" value="1"/>
</dbReference>
<comment type="caution">
    <text evidence="4">The sequence shown here is derived from an EMBL/GenBank/DDBJ whole genome shotgun (WGS) entry which is preliminary data.</text>
</comment>
<dbReference type="InterPro" id="IPR026502">
    <property type="entry name" value="SLBP1/SLBP2"/>
</dbReference>
<organism evidence="4 5">
    <name type="scientific">Trichinella pseudospiralis</name>
    <name type="common">Parasitic roundworm</name>
    <dbReference type="NCBI Taxonomy" id="6337"/>
    <lineage>
        <taxon>Eukaryota</taxon>
        <taxon>Metazoa</taxon>
        <taxon>Ecdysozoa</taxon>
        <taxon>Nematoda</taxon>
        <taxon>Enoplea</taxon>
        <taxon>Dorylaimia</taxon>
        <taxon>Trichinellida</taxon>
        <taxon>Trichinellidae</taxon>
        <taxon>Trichinella</taxon>
    </lineage>
</organism>
<name>A0A0V0XLV0_TRIPS</name>
<dbReference type="PANTHER" id="PTHR17408:SF0">
    <property type="entry name" value="HISTONE RNA HAIRPIN-BINDING PROTEIN"/>
    <property type="match status" value="1"/>
</dbReference>
<feature type="domain" description="Histone RNA hairpin-binding protein RNA-binding" evidence="3">
    <location>
        <begin position="227"/>
        <end position="292"/>
    </location>
</feature>
<reference evidence="4 5" key="1">
    <citation type="submission" date="2015-01" db="EMBL/GenBank/DDBJ databases">
        <title>Evolution of Trichinella species and genotypes.</title>
        <authorList>
            <person name="Korhonen P.K."/>
            <person name="Edoardo P."/>
            <person name="Giuseppe L.R."/>
            <person name="Gasser R.B."/>
        </authorList>
    </citation>
    <scope>NUCLEOTIDE SEQUENCE [LARGE SCALE GENOMIC DNA]</scope>
    <source>
        <strain evidence="4">ISS141</strain>
    </source>
</reference>
<evidence type="ECO:0000259" key="3">
    <source>
        <dbReference type="Pfam" id="PF15247"/>
    </source>
</evidence>
<dbReference type="Gene3D" id="1.10.8.1120">
    <property type="entry name" value="Histone RNA hairpin-binding protein RNA-binding domain"/>
    <property type="match status" value="1"/>
</dbReference>
<proteinExistence type="inferred from homology"/>
<dbReference type="GO" id="GO:0005737">
    <property type="term" value="C:cytoplasm"/>
    <property type="evidence" value="ECO:0007669"/>
    <property type="project" value="TreeGrafter"/>
</dbReference>
<feature type="non-terminal residue" evidence="4">
    <location>
        <position position="1"/>
    </location>
</feature>
<dbReference type="GO" id="GO:0003729">
    <property type="term" value="F:mRNA binding"/>
    <property type="evidence" value="ECO:0007669"/>
    <property type="project" value="InterPro"/>
</dbReference>
<gene>
    <name evidence="4" type="primary">slbp2</name>
    <name evidence="4" type="ORF">T4E_8148</name>
</gene>
<keyword evidence="2" id="KW-0694">RNA-binding</keyword>
<dbReference type="STRING" id="6337.A0A0V0XLV0"/>
<evidence type="ECO:0000313" key="4">
    <source>
        <dbReference type="EMBL" id="KRX88928.1"/>
    </source>
</evidence>
<comment type="similarity">
    <text evidence="1">Belongs to the SLBP family.</text>
</comment>
<dbReference type="GO" id="GO:0071204">
    <property type="term" value="C:histone pre-mRNA 3'end processing complex"/>
    <property type="evidence" value="ECO:0007669"/>
    <property type="project" value="TreeGrafter"/>
</dbReference>
<dbReference type="InterPro" id="IPR038294">
    <property type="entry name" value="SLBP_RNA_bind_sf"/>
</dbReference>
<dbReference type="InterPro" id="IPR029344">
    <property type="entry name" value="SLBP_RNA_bind"/>
</dbReference>